<keyword evidence="2" id="KW-0812">Transmembrane</keyword>
<feature type="transmembrane region" description="Helical" evidence="2">
    <location>
        <begin position="60"/>
        <end position="83"/>
    </location>
</feature>
<keyword evidence="2" id="KW-1133">Transmembrane helix</keyword>
<evidence type="ECO:0000313" key="3">
    <source>
        <dbReference type="EMBL" id="MBO1326847.1"/>
    </source>
</evidence>
<gene>
    <name evidence="3" type="ORF">J2D77_17085</name>
</gene>
<evidence type="ECO:0000256" key="2">
    <source>
        <dbReference type="SAM" id="Phobius"/>
    </source>
</evidence>
<organism evidence="3 4">
    <name type="scientific">Acetobacter garciniae</name>
    <dbReference type="NCBI Taxonomy" id="2817435"/>
    <lineage>
        <taxon>Bacteria</taxon>
        <taxon>Pseudomonadati</taxon>
        <taxon>Pseudomonadota</taxon>
        <taxon>Alphaproteobacteria</taxon>
        <taxon>Acetobacterales</taxon>
        <taxon>Acetobacteraceae</taxon>
        <taxon>Acetobacter</taxon>
    </lineage>
</organism>
<dbReference type="RefSeq" id="WP_207847735.1">
    <property type="nucleotide sequence ID" value="NZ_JAFVMH010000033.1"/>
</dbReference>
<sequence>MTEQGLPATDDAARAPSNLDREIGRLEGRVDSLERTVERLENSVNGLLRIIDFAKNGIRLIYAAVGLIGIDGLVRAALFVTHWHGQ</sequence>
<evidence type="ECO:0000313" key="4">
    <source>
        <dbReference type="Proteomes" id="UP000664073"/>
    </source>
</evidence>
<reference evidence="3" key="1">
    <citation type="submission" date="2021-03" db="EMBL/GenBank/DDBJ databases">
        <title>The complete genome sequence of Acetobacter sp. TBRC 12339.</title>
        <authorList>
            <person name="Charoenyingcharoen P."/>
            <person name="Yukphan P."/>
        </authorList>
    </citation>
    <scope>NUCLEOTIDE SEQUENCE</scope>
    <source>
        <strain evidence="3">TBRC 12339</strain>
    </source>
</reference>
<keyword evidence="1" id="KW-0175">Coiled coil</keyword>
<feature type="coiled-coil region" evidence="1">
    <location>
        <begin position="23"/>
        <end position="50"/>
    </location>
</feature>
<protein>
    <submittedName>
        <fullName evidence="3">Uncharacterized protein</fullName>
    </submittedName>
</protein>
<dbReference type="Proteomes" id="UP000664073">
    <property type="component" value="Unassembled WGS sequence"/>
</dbReference>
<keyword evidence="4" id="KW-1185">Reference proteome</keyword>
<comment type="caution">
    <text evidence="3">The sequence shown here is derived from an EMBL/GenBank/DDBJ whole genome shotgun (WGS) entry which is preliminary data.</text>
</comment>
<keyword evidence="2" id="KW-0472">Membrane</keyword>
<name>A0A939KRH2_9PROT</name>
<dbReference type="AlphaFoldDB" id="A0A939KRH2"/>
<accession>A0A939KRH2</accession>
<dbReference type="EMBL" id="JAFVMH010000033">
    <property type="protein sequence ID" value="MBO1326847.1"/>
    <property type="molecule type" value="Genomic_DNA"/>
</dbReference>
<proteinExistence type="predicted"/>
<evidence type="ECO:0000256" key="1">
    <source>
        <dbReference type="SAM" id="Coils"/>
    </source>
</evidence>